<feature type="chain" id="PRO_5012248448" description="Transmembrane protein" evidence="2">
    <location>
        <begin position="22"/>
        <end position="137"/>
    </location>
</feature>
<keyword evidence="1" id="KW-1133">Transmembrane helix</keyword>
<evidence type="ECO:0000256" key="2">
    <source>
        <dbReference type="SAM" id="SignalP"/>
    </source>
</evidence>
<name>A0A2C6KWC5_9APIC</name>
<dbReference type="RefSeq" id="XP_067922083.1">
    <property type="nucleotide sequence ID" value="XM_068065939.1"/>
</dbReference>
<comment type="caution">
    <text evidence="3">The sequence shown here is derived from an EMBL/GenBank/DDBJ whole genome shotgun (WGS) entry which is preliminary data.</text>
</comment>
<keyword evidence="4" id="KW-1185">Reference proteome</keyword>
<feature type="transmembrane region" description="Helical" evidence="1">
    <location>
        <begin position="83"/>
        <end position="100"/>
    </location>
</feature>
<feature type="signal peptide" evidence="2">
    <location>
        <begin position="1"/>
        <end position="21"/>
    </location>
</feature>
<protein>
    <recommendedName>
        <fullName evidence="5">Transmembrane protein</fullName>
    </recommendedName>
</protein>
<keyword evidence="2" id="KW-0732">Signal</keyword>
<dbReference type="Proteomes" id="UP000221165">
    <property type="component" value="Unassembled WGS sequence"/>
</dbReference>
<evidence type="ECO:0000313" key="3">
    <source>
        <dbReference type="EMBL" id="PHJ20395.1"/>
    </source>
</evidence>
<dbReference type="VEuPathDB" id="ToxoDB:CSUI_005769"/>
<accession>A0A2C6KWC5</accession>
<keyword evidence="1" id="KW-0812">Transmembrane</keyword>
<evidence type="ECO:0008006" key="5">
    <source>
        <dbReference type="Google" id="ProtNLM"/>
    </source>
</evidence>
<proteinExistence type="predicted"/>
<dbReference type="AlphaFoldDB" id="A0A2C6KWC5"/>
<gene>
    <name evidence="3" type="ORF">CSUI_005769</name>
</gene>
<dbReference type="GeneID" id="94429150"/>
<feature type="non-terminal residue" evidence="3">
    <location>
        <position position="137"/>
    </location>
</feature>
<dbReference type="EMBL" id="MIGC01002792">
    <property type="protein sequence ID" value="PHJ20395.1"/>
    <property type="molecule type" value="Genomic_DNA"/>
</dbReference>
<organism evidence="3 4">
    <name type="scientific">Cystoisospora suis</name>
    <dbReference type="NCBI Taxonomy" id="483139"/>
    <lineage>
        <taxon>Eukaryota</taxon>
        <taxon>Sar</taxon>
        <taxon>Alveolata</taxon>
        <taxon>Apicomplexa</taxon>
        <taxon>Conoidasida</taxon>
        <taxon>Coccidia</taxon>
        <taxon>Eucoccidiorida</taxon>
        <taxon>Eimeriorina</taxon>
        <taxon>Sarcocystidae</taxon>
        <taxon>Cystoisospora</taxon>
    </lineage>
</organism>
<evidence type="ECO:0000256" key="1">
    <source>
        <dbReference type="SAM" id="Phobius"/>
    </source>
</evidence>
<evidence type="ECO:0000313" key="4">
    <source>
        <dbReference type="Proteomes" id="UP000221165"/>
    </source>
</evidence>
<sequence>MNTPALFLFLIGAFCGTLHLAAQMKNDVILQVSAADAPVKVATRYDSSGVGEEDPAKAAGAKAKIMRPRSSFKPSRPRQLTKTLKAVAVFAAAVGLLFAASKLWRCKAALFGTAEGQLRPAGAGASTSRRLAGDDGC</sequence>
<keyword evidence="1" id="KW-0472">Membrane</keyword>
<reference evidence="3 4" key="1">
    <citation type="journal article" date="2017" name="Int. J. Parasitol.">
        <title>The genome of the protozoan parasite Cystoisospora suis and a reverse vaccinology approach to identify vaccine candidates.</title>
        <authorList>
            <person name="Palmieri N."/>
            <person name="Shrestha A."/>
            <person name="Ruttkowski B."/>
            <person name="Beck T."/>
            <person name="Vogl C."/>
            <person name="Tomley F."/>
            <person name="Blake D.P."/>
            <person name="Joachim A."/>
        </authorList>
    </citation>
    <scope>NUCLEOTIDE SEQUENCE [LARGE SCALE GENOMIC DNA]</scope>
    <source>
        <strain evidence="3 4">Wien I</strain>
    </source>
</reference>